<proteinExistence type="predicted"/>
<reference evidence="2 3" key="2">
    <citation type="journal article" date="2017" name="Nature">
        <title>The Apostasia genome and the evolution of orchids.</title>
        <authorList>
            <person name="Zhang G.Q."/>
            <person name="Liu K.W."/>
            <person name="Li Z."/>
            <person name="Lohaus R."/>
            <person name="Hsiao Y.Y."/>
            <person name="Niu S.C."/>
            <person name="Wang J.Y."/>
            <person name="Lin Y.C."/>
            <person name="Xu Q."/>
            <person name="Chen L.J."/>
            <person name="Yoshida K."/>
            <person name="Fujiwara S."/>
            <person name="Wang Z.W."/>
            <person name="Zhang Y.Q."/>
            <person name="Mitsuda N."/>
            <person name="Wang M."/>
            <person name="Liu G.H."/>
            <person name="Pecoraro L."/>
            <person name="Huang H.X."/>
            <person name="Xiao X.J."/>
            <person name="Lin M."/>
            <person name="Wu X.Y."/>
            <person name="Wu W.L."/>
            <person name="Chen Y.Y."/>
            <person name="Chang S.B."/>
            <person name="Sakamoto S."/>
            <person name="Ohme-Takagi M."/>
            <person name="Yagi M."/>
            <person name="Zeng S.J."/>
            <person name="Shen C.Y."/>
            <person name="Yeh C.M."/>
            <person name="Luo Y.B."/>
            <person name="Tsai W.C."/>
            <person name="Van de Peer Y."/>
            <person name="Liu Z.J."/>
        </authorList>
    </citation>
    <scope>NUCLEOTIDE SEQUENCE [LARGE SCALE GENOMIC DNA]</scope>
    <source>
        <tissue evidence="2">The whole plant</tissue>
    </source>
</reference>
<reference evidence="2 3" key="1">
    <citation type="journal article" date="2016" name="Sci. Rep.">
        <title>The Dendrobium catenatum Lindl. genome sequence provides insights into polysaccharide synthase, floral development and adaptive evolution.</title>
        <authorList>
            <person name="Zhang G.Q."/>
            <person name="Xu Q."/>
            <person name="Bian C."/>
            <person name="Tsai W.C."/>
            <person name="Yeh C.M."/>
            <person name="Liu K.W."/>
            <person name="Yoshida K."/>
            <person name="Zhang L.S."/>
            <person name="Chang S.B."/>
            <person name="Chen F."/>
            <person name="Shi Y."/>
            <person name="Su Y.Y."/>
            <person name="Zhang Y.Q."/>
            <person name="Chen L.J."/>
            <person name="Yin Y."/>
            <person name="Lin M."/>
            <person name="Huang H."/>
            <person name="Deng H."/>
            <person name="Wang Z.W."/>
            <person name="Zhu S.L."/>
            <person name="Zhao X."/>
            <person name="Deng C."/>
            <person name="Niu S.C."/>
            <person name="Huang J."/>
            <person name="Wang M."/>
            <person name="Liu G.H."/>
            <person name="Yang H.J."/>
            <person name="Xiao X.J."/>
            <person name="Hsiao Y.Y."/>
            <person name="Wu W.L."/>
            <person name="Chen Y.Y."/>
            <person name="Mitsuda N."/>
            <person name="Ohme-Takagi M."/>
            <person name="Luo Y.B."/>
            <person name="Van de Peer Y."/>
            <person name="Liu Z.J."/>
        </authorList>
    </citation>
    <scope>NUCLEOTIDE SEQUENCE [LARGE SCALE GENOMIC DNA]</scope>
    <source>
        <tissue evidence="2">The whole plant</tissue>
    </source>
</reference>
<dbReference type="EMBL" id="KZ502211">
    <property type="protein sequence ID" value="PKU81955.1"/>
    <property type="molecule type" value="Genomic_DNA"/>
</dbReference>
<evidence type="ECO:0000313" key="3">
    <source>
        <dbReference type="Proteomes" id="UP000233837"/>
    </source>
</evidence>
<dbReference type="Proteomes" id="UP000233837">
    <property type="component" value="Unassembled WGS sequence"/>
</dbReference>
<evidence type="ECO:0000256" key="1">
    <source>
        <dbReference type="SAM" id="MobiDB-lite"/>
    </source>
</evidence>
<dbReference type="AlphaFoldDB" id="A0A2I0X222"/>
<accession>A0A2I0X222</accession>
<keyword evidence="3" id="KW-1185">Reference proteome</keyword>
<sequence>MGIRLCKEGGRRMGFTTSMHGENMEGTRQPLHWRRKKLLGGSDDPKNKHDPSGRDTVQTAPLFGTRWYAFRC</sequence>
<feature type="region of interest" description="Disordered" evidence="1">
    <location>
        <begin position="9"/>
        <end position="58"/>
    </location>
</feature>
<name>A0A2I0X222_9ASPA</name>
<gene>
    <name evidence="2" type="ORF">MA16_Dca003972</name>
</gene>
<protein>
    <submittedName>
        <fullName evidence="2">Uncharacterized protein</fullName>
    </submittedName>
</protein>
<evidence type="ECO:0000313" key="2">
    <source>
        <dbReference type="EMBL" id="PKU81955.1"/>
    </source>
</evidence>
<feature type="compositionally biased region" description="Basic and acidic residues" evidence="1">
    <location>
        <begin position="43"/>
        <end position="53"/>
    </location>
</feature>
<organism evidence="2 3">
    <name type="scientific">Dendrobium catenatum</name>
    <dbReference type="NCBI Taxonomy" id="906689"/>
    <lineage>
        <taxon>Eukaryota</taxon>
        <taxon>Viridiplantae</taxon>
        <taxon>Streptophyta</taxon>
        <taxon>Embryophyta</taxon>
        <taxon>Tracheophyta</taxon>
        <taxon>Spermatophyta</taxon>
        <taxon>Magnoliopsida</taxon>
        <taxon>Liliopsida</taxon>
        <taxon>Asparagales</taxon>
        <taxon>Orchidaceae</taxon>
        <taxon>Epidendroideae</taxon>
        <taxon>Malaxideae</taxon>
        <taxon>Dendrobiinae</taxon>
        <taxon>Dendrobium</taxon>
    </lineage>
</organism>